<comment type="caution">
    <text evidence="1">The sequence shown here is derived from an EMBL/GenBank/DDBJ whole genome shotgun (WGS) entry which is preliminary data.</text>
</comment>
<organism evidence="1 2">
    <name type="scientific">Mucilaginibacter pocheonensis</name>
    <dbReference type="NCBI Taxonomy" id="398050"/>
    <lineage>
        <taxon>Bacteria</taxon>
        <taxon>Pseudomonadati</taxon>
        <taxon>Bacteroidota</taxon>
        <taxon>Sphingobacteriia</taxon>
        <taxon>Sphingobacteriales</taxon>
        <taxon>Sphingobacteriaceae</taxon>
        <taxon>Mucilaginibacter</taxon>
    </lineage>
</organism>
<reference evidence="1 2" key="1">
    <citation type="submission" date="2023-07" db="EMBL/GenBank/DDBJ databases">
        <title>Sorghum-associated microbial communities from plants grown in Nebraska, USA.</title>
        <authorList>
            <person name="Schachtman D."/>
        </authorList>
    </citation>
    <scope>NUCLEOTIDE SEQUENCE [LARGE SCALE GENOMIC DNA]</scope>
    <source>
        <strain evidence="1 2">3262</strain>
    </source>
</reference>
<protein>
    <submittedName>
        <fullName evidence="1">Uncharacterized protein</fullName>
    </submittedName>
</protein>
<name>A0ABU1TED6_9SPHI</name>
<keyword evidence="2" id="KW-1185">Reference proteome</keyword>
<evidence type="ECO:0000313" key="2">
    <source>
        <dbReference type="Proteomes" id="UP001247620"/>
    </source>
</evidence>
<evidence type="ECO:0000313" key="1">
    <source>
        <dbReference type="EMBL" id="MDR6943773.1"/>
    </source>
</evidence>
<sequence length="31" mass="3635">MVVFVSEKVNLVEEMMHPDRLNAYSHISLVF</sequence>
<dbReference type="Proteomes" id="UP001247620">
    <property type="component" value="Unassembled WGS sequence"/>
</dbReference>
<dbReference type="EMBL" id="JAVDUU010000003">
    <property type="protein sequence ID" value="MDR6943773.1"/>
    <property type="molecule type" value="Genomic_DNA"/>
</dbReference>
<accession>A0ABU1TED6</accession>
<proteinExistence type="predicted"/>
<gene>
    <name evidence="1" type="ORF">J2W55_003626</name>
</gene>